<proteinExistence type="predicted"/>
<accession>A0A4Z2EAZ0</accession>
<protein>
    <submittedName>
        <fullName evidence="2">Uncharacterized protein</fullName>
    </submittedName>
</protein>
<evidence type="ECO:0000256" key="1">
    <source>
        <dbReference type="SAM" id="MobiDB-lite"/>
    </source>
</evidence>
<dbReference type="Proteomes" id="UP000314294">
    <property type="component" value="Unassembled WGS sequence"/>
</dbReference>
<reference evidence="2 3" key="1">
    <citation type="submission" date="2019-03" db="EMBL/GenBank/DDBJ databases">
        <title>First draft genome of Liparis tanakae, snailfish: a comprehensive survey of snailfish specific genes.</title>
        <authorList>
            <person name="Kim W."/>
            <person name="Song I."/>
            <person name="Jeong J.-H."/>
            <person name="Kim D."/>
            <person name="Kim S."/>
            <person name="Ryu S."/>
            <person name="Song J.Y."/>
            <person name="Lee S.K."/>
        </authorList>
    </citation>
    <scope>NUCLEOTIDE SEQUENCE [LARGE SCALE GENOMIC DNA]</scope>
    <source>
        <tissue evidence="2">Muscle</tissue>
    </source>
</reference>
<gene>
    <name evidence="2" type="ORF">EYF80_063857</name>
</gene>
<evidence type="ECO:0000313" key="3">
    <source>
        <dbReference type="Proteomes" id="UP000314294"/>
    </source>
</evidence>
<sequence length="102" mass="10974">MMFSGELTSAAPAPLHHARRGGRHLQPNLRSKQTPERGVAAIEHCEGGVWGGGCILLHSAPRPPSSVTSLCSCPLASASTAPLLRYLDRVRSQLLLKLQRLQ</sequence>
<comment type="caution">
    <text evidence="2">The sequence shown here is derived from an EMBL/GenBank/DDBJ whole genome shotgun (WGS) entry which is preliminary data.</text>
</comment>
<evidence type="ECO:0000313" key="2">
    <source>
        <dbReference type="EMBL" id="TNN26006.1"/>
    </source>
</evidence>
<name>A0A4Z2EAZ0_9TELE</name>
<keyword evidence="3" id="KW-1185">Reference proteome</keyword>
<dbReference type="EMBL" id="SRLO01011172">
    <property type="protein sequence ID" value="TNN26006.1"/>
    <property type="molecule type" value="Genomic_DNA"/>
</dbReference>
<dbReference type="AlphaFoldDB" id="A0A4Z2EAZ0"/>
<organism evidence="2 3">
    <name type="scientific">Liparis tanakae</name>
    <name type="common">Tanaka's snailfish</name>
    <dbReference type="NCBI Taxonomy" id="230148"/>
    <lineage>
        <taxon>Eukaryota</taxon>
        <taxon>Metazoa</taxon>
        <taxon>Chordata</taxon>
        <taxon>Craniata</taxon>
        <taxon>Vertebrata</taxon>
        <taxon>Euteleostomi</taxon>
        <taxon>Actinopterygii</taxon>
        <taxon>Neopterygii</taxon>
        <taxon>Teleostei</taxon>
        <taxon>Neoteleostei</taxon>
        <taxon>Acanthomorphata</taxon>
        <taxon>Eupercaria</taxon>
        <taxon>Perciformes</taxon>
        <taxon>Cottioidei</taxon>
        <taxon>Cottales</taxon>
        <taxon>Liparidae</taxon>
        <taxon>Liparis</taxon>
    </lineage>
</organism>
<feature type="region of interest" description="Disordered" evidence="1">
    <location>
        <begin position="1"/>
        <end position="35"/>
    </location>
</feature>